<organism evidence="4 5">
    <name type="scientific">Paracidovorax valerianellae</name>
    <dbReference type="NCBI Taxonomy" id="187868"/>
    <lineage>
        <taxon>Bacteria</taxon>
        <taxon>Pseudomonadati</taxon>
        <taxon>Pseudomonadota</taxon>
        <taxon>Betaproteobacteria</taxon>
        <taxon>Burkholderiales</taxon>
        <taxon>Comamonadaceae</taxon>
        <taxon>Paracidovorax</taxon>
    </lineage>
</organism>
<dbReference type="InterPro" id="IPR013196">
    <property type="entry name" value="HTH_11"/>
</dbReference>
<evidence type="ECO:0000259" key="3">
    <source>
        <dbReference type="PROSITE" id="PS51000"/>
    </source>
</evidence>
<dbReference type="GO" id="GO:0003700">
    <property type="term" value="F:DNA-binding transcription factor activity"/>
    <property type="evidence" value="ECO:0007669"/>
    <property type="project" value="InterPro"/>
</dbReference>
<dbReference type="OrthoDB" id="9807255at2"/>
<dbReference type="STRING" id="187868.SAMN05192589_103328"/>
<accession>A0A1G6PTP3</accession>
<dbReference type="Gene3D" id="1.10.10.10">
    <property type="entry name" value="Winged helix-like DNA-binding domain superfamily/Winged helix DNA-binding domain"/>
    <property type="match status" value="1"/>
</dbReference>
<evidence type="ECO:0000256" key="1">
    <source>
        <dbReference type="ARBA" id="ARBA00023015"/>
    </source>
</evidence>
<dbReference type="Proteomes" id="UP000198781">
    <property type="component" value="Unassembled WGS sequence"/>
</dbReference>
<dbReference type="Pfam" id="PF08279">
    <property type="entry name" value="HTH_11"/>
    <property type="match status" value="1"/>
</dbReference>
<keyword evidence="2" id="KW-0804">Transcription</keyword>
<dbReference type="InterPro" id="IPR051534">
    <property type="entry name" value="CBASS_pafABC_assoc_protein"/>
</dbReference>
<dbReference type="EMBL" id="FMZC01000003">
    <property type="protein sequence ID" value="SDC83034.1"/>
    <property type="molecule type" value="Genomic_DNA"/>
</dbReference>
<dbReference type="InterPro" id="IPR036388">
    <property type="entry name" value="WH-like_DNA-bd_sf"/>
</dbReference>
<sequence length="330" mass="35355">MRASRLLSIQMLLETQGRMSAQALAGALEVSVRTLYRDVDQLTAAGVPIYAERGRHGGFALLPGWKTTLTGLTPSEAQAVFLSGLPGPAGDLGLGEDVAGARLKLLAALPAPWREDAQRVSARLHLDPVDWYRESEPTPHLATVAAAVWSGQQLALRYESWADTVERTVGALGLVLKAGVWYLVALPTGNGAKEGGPRTYRVSSIRAATALGTAVRRPARFDLPAYWAQSIRRFESSLYTGEADLLATPAGLKGLSALSAAVARAVATAVAAPSRRKDGRVAVTIPIESVDHACGQLMRQSPEVEVLRPVALRRALVKRIEATARLYRLR</sequence>
<keyword evidence="4" id="KW-0238">DNA-binding</keyword>
<dbReference type="Pfam" id="PF25583">
    <property type="entry name" value="WCX"/>
    <property type="match status" value="1"/>
</dbReference>
<dbReference type="SUPFAM" id="SSF46785">
    <property type="entry name" value="Winged helix' DNA-binding domain"/>
    <property type="match status" value="1"/>
</dbReference>
<dbReference type="RefSeq" id="WP_092741642.1">
    <property type="nucleotide sequence ID" value="NZ_FMZC01000003.1"/>
</dbReference>
<keyword evidence="5" id="KW-1185">Reference proteome</keyword>
<evidence type="ECO:0000313" key="5">
    <source>
        <dbReference type="Proteomes" id="UP000198781"/>
    </source>
</evidence>
<reference evidence="4 5" key="1">
    <citation type="submission" date="2016-10" db="EMBL/GenBank/DDBJ databases">
        <authorList>
            <person name="de Groot N.N."/>
        </authorList>
    </citation>
    <scope>NUCLEOTIDE SEQUENCE [LARGE SCALE GENOMIC DNA]</scope>
    <source>
        <strain evidence="4 5">DSM 16619</strain>
    </source>
</reference>
<name>A0A1G6PTP3_9BURK</name>
<dbReference type="InterPro" id="IPR026881">
    <property type="entry name" value="WYL_dom"/>
</dbReference>
<dbReference type="InterPro" id="IPR036390">
    <property type="entry name" value="WH_DNA-bd_sf"/>
</dbReference>
<dbReference type="PANTHER" id="PTHR34580:SF1">
    <property type="entry name" value="PROTEIN PAFC"/>
    <property type="match status" value="1"/>
</dbReference>
<dbReference type="InterPro" id="IPR001034">
    <property type="entry name" value="DeoR_HTH"/>
</dbReference>
<dbReference type="PANTHER" id="PTHR34580">
    <property type="match status" value="1"/>
</dbReference>
<proteinExistence type="predicted"/>
<dbReference type="AlphaFoldDB" id="A0A1G6PTP3"/>
<gene>
    <name evidence="4" type="ORF">SAMN05192589_103328</name>
</gene>
<dbReference type="InterPro" id="IPR057727">
    <property type="entry name" value="WCX_dom"/>
</dbReference>
<keyword evidence="1" id="KW-0805">Transcription regulation</keyword>
<dbReference type="PROSITE" id="PS52050">
    <property type="entry name" value="WYL"/>
    <property type="match status" value="1"/>
</dbReference>
<dbReference type="PROSITE" id="PS51000">
    <property type="entry name" value="HTH_DEOR_2"/>
    <property type="match status" value="1"/>
</dbReference>
<dbReference type="Pfam" id="PF13280">
    <property type="entry name" value="WYL"/>
    <property type="match status" value="1"/>
</dbReference>
<protein>
    <submittedName>
        <fullName evidence="4">Predicted DNA-binding transcriptional regulator YafY, contains an HTH and WYL domains</fullName>
    </submittedName>
</protein>
<evidence type="ECO:0000256" key="2">
    <source>
        <dbReference type="ARBA" id="ARBA00023163"/>
    </source>
</evidence>
<evidence type="ECO:0000313" key="4">
    <source>
        <dbReference type="EMBL" id="SDC83034.1"/>
    </source>
</evidence>
<feature type="domain" description="HTH deoR-type" evidence="3">
    <location>
        <begin position="2"/>
        <end position="61"/>
    </location>
</feature>
<dbReference type="GO" id="GO:0003677">
    <property type="term" value="F:DNA binding"/>
    <property type="evidence" value="ECO:0007669"/>
    <property type="project" value="UniProtKB-KW"/>
</dbReference>